<sequence>MELMRRLLRAQSSTPPAVAFLSAMRPRESELGEMIATAQSEVVDRIGPALDEFAKTAPELASLLKVVLEELADPRVHGFGISEDGITMLHSSARTFANLENSANLLAGAADTLKNVQSPGCLVSHQVRAWAASMGVCG</sequence>
<dbReference type="Proteomes" id="UP001500418">
    <property type="component" value="Unassembled WGS sequence"/>
</dbReference>
<keyword evidence="2" id="KW-1185">Reference proteome</keyword>
<accession>A0ABN1P0U0</accession>
<protein>
    <submittedName>
        <fullName evidence="1">Uncharacterized protein</fullName>
    </submittedName>
</protein>
<gene>
    <name evidence="1" type="ORF">GCM10009575_013210</name>
</gene>
<evidence type="ECO:0000313" key="2">
    <source>
        <dbReference type="Proteomes" id="UP001500418"/>
    </source>
</evidence>
<name>A0ABN1P0U0_9ACTN</name>
<proteinExistence type="predicted"/>
<comment type="caution">
    <text evidence="1">The sequence shown here is derived from an EMBL/GenBank/DDBJ whole genome shotgun (WGS) entry which is preliminary data.</text>
</comment>
<reference evidence="1 2" key="1">
    <citation type="journal article" date="2019" name="Int. J. Syst. Evol. Microbiol.">
        <title>The Global Catalogue of Microorganisms (GCM) 10K type strain sequencing project: providing services to taxonomists for standard genome sequencing and annotation.</title>
        <authorList>
            <consortium name="The Broad Institute Genomics Platform"/>
            <consortium name="The Broad Institute Genome Sequencing Center for Infectious Disease"/>
            <person name="Wu L."/>
            <person name="Ma J."/>
        </authorList>
    </citation>
    <scope>NUCLEOTIDE SEQUENCE [LARGE SCALE GENOMIC DNA]</scope>
    <source>
        <strain evidence="1 2">JCM 11444</strain>
    </source>
</reference>
<organism evidence="1 2">
    <name type="scientific">Streptomyces rhizosphaericus</name>
    <dbReference type="NCBI Taxonomy" id="114699"/>
    <lineage>
        <taxon>Bacteria</taxon>
        <taxon>Bacillati</taxon>
        <taxon>Actinomycetota</taxon>
        <taxon>Actinomycetes</taxon>
        <taxon>Kitasatosporales</taxon>
        <taxon>Streptomycetaceae</taxon>
        <taxon>Streptomyces</taxon>
        <taxon>Streptomyces violaceusniger group</taxon>
    </lineage>
</organism>
<evidence type="ECO:0000313" key="1">
    <source>
        <dbReference type="EMBL" id="GAA0920415.1"/>
    </source>
</evidence>
<dbReference type="EMBL" id="BAAAID010000005">
    <property type="protein sequence ID" value="GAA0920415.1"/>
    <property type="molecule type" value="Genomic_DNA"/>
</dbReference>